<dbReference type="RefSeq" id="WP_073204850.1">
    <property type="nucleotide sequence ID" value="NZ_FRBD01000003.1"/>
</dbReference>
<evidence type="ECO:0000313" key="1">
    <source>
        <dbReference type="EMBL" id="SHK41673.1"/>
    </source>
</evidence>
<name>A0A1M6SA62_XYLRU</name>
<dbReference type="AlphaFoldDB" id="A0A1M6SA62"/>
<organism evidence="1 2">
    <name type="scientific">Xylanibacter ruminicola</name>
    <name type="common">Prevotella ruminicola</name>
    <dbReference type="NCBI Taxonomy" id="839"/>
    <lineage>
        <taxon>Bacteria</taxon>
        <taxon>Pseudomonadati</taxon>
        <taxon>Bacteroidota</taxon>
        <taxon>Bacteroidia</taxon>
        <taxon>Bacteroidales</taxon>
        <taxon>Prevotellaceae</taxon>
        <taxon>Xylanibacter</taxon>
    </lineage>
</organism>
<proteinExistence type="predicted"/>
<evidence type="ECO:0000313" key="2">
    <source>
        <dbReference type="Proteomes" id="UP000184130"/>
    </source>
</evidence>
<dbReference type="EMBL" id="FRBD01000003">
    <property type="protein sequence ID" value="SHK41673.1"/>
    <property type="molecule type" value="Genomic_DNA"/>
</dbReference>
<sequence>MEYLVTYYVKNTNSAKDIFNVIPYASSVVTGSENEVLELVASKLKKNPFFRCCSVMDHCSGNKKVFETKFILDNPHFKEDALQTKFKVLESVDHKEIDDSGKNVNESARTEDVRKSFEVKLDHEKKVIRIGAYFYDLKGVLICEATEEDKKKYYCNRFITFPIVDEDWKVLEDEDISDGLGRLIIGKTGDTVPLAALKDAADYNAREHVCGYDELLVGLERRGITISNRRAIDSPDELSDTVVIELSKIPGKHHFRLDSHEDSYYIPRRFFHVGTDDELYQDAREWKKQTQYTYDKIVQQIADDVFSLSWFFHKPNLKVLVIAYVEESDASHRYEIGPVPTDWFYTVQTLEGDINRKLEEMYKEESDKYYKEKRPIS</sequence>
<protein>
    <submittedName>
        <fullName evidence="1">Uncharacterized protein</fullName>
    </submittedName>
</protein>
<reference evidence="1 2" key="1">
    <citation type="submission" date="2016-11" db="EMBL/GenBank/DDBJ databases">
        <authorList>
            <person name="Jaros S."/>
            <person name="Januszkiewicz K."/>
            <person name="Wedrychowicz H."/>
        </authorList>
    </citation>
    <scope>NUCLEOTIDE SEQUENCE [LARGE SCALE GENOMIC DNA]</scope>
    <source>
        <strain evidence="1 2">KHT3</strain>
    </source>
</reference>
<dbReference type="Proteomes" id="UP000184130">
    <property type="component" value="Unassembled WGS sequence"/>
</dbReference>
<accession>A0A1M6SA62</accession>
<gene>
    <name evidence="1" type="ORF">SAMN05216463_10372</name>
</gene>